<organism evidence="8 9">
    <name type="scientific">Larkinella bovis</name>
    <dbReference type="NCBI Taxonomy" id="683041"/>
    <lineage>
        <taxon>Bacteria</taxon>
        <taxon>Pseudomonadati</taxon>
        <taxon>Bacteroidota</taxon>
        <taxon>Cytophagia</taxon>
        <taxon>Cytophagales</taxon>
        <taxon>Spirosomataceae</taxon>
        <taxon>Larkinella</taxon>
    </lineage>
</organism>
<evidence type="ECO:0000259" key="7">
    <source>
        <dbReference type="SMART" id="SM00481"/>
    </source>
</evidence>
<protein>
    <recommendedName>
        <fullName evidence="1">DNA-directed DNA polymerase</fullName>
        <ecNumber evidence="1">2.7.7.7</ecNumber>
    </recommendedName>
</protein>
<dbReference type="Proteomes" id="UP001596106">
    <property type="component" value="Unassembled WGS sequence"/>
</dbReference>
<dbReference type="RefSeq" id="WP_379840944.1">
    <property type="nucleotide sequence ID" value="NZ_JBHSMA010000001.1"/>
</dbReference>
<comment type="caution">
    <text evidence="8">The sequence shown here is derived from an EMBL/GenBank/DDBJ whole genome shotgun (WGS) entry which is preliminary data.</text>
</comment>
<accession>A0ABW0I4K8</accession>
<dbReference type="SMART" id="SM00481">
    <property type="entry name" value="POLIIIAc"/>
    <property type="match status" value="1"/>
</dbReference>
<dbReference type="EMBL" id="JBHSMA010000001">
    <property type="protein sequence ID" value="MFC5408253.1"/>
    <property type="molecule type" value="Genomic_DNA"/>
</dbReference>
<keyword evidence="3 8" id="KW-0548">Nucleotidyltransferase</keyword>
<keyword evidence="4" id="KW-0235">DNA replication</keyword>
<dbReference type="CDD" id="cd04485">
    <property type="entry name" value="DnaE_OBF"/>
    <property type="match status" value="1"/>
</dbReference>
<comment type="catalytic activity">
    <reaction evidence="6">
        <text>DNA(n) + a 2'-deoxyribonucleoside 5'-triphosphate = DNA(n+1) + diphosphate</text>
        <dbReference type="Rhea" id="RHEA:22508"/>
        <dbReference type="Rhea" id="RHEA-COMP:17339"/>
        <dbReference type="Rhea" id="RHEA-COMP:17340"/>
        <dbReference type="ChEBI" id="CHEBI:33019"/>
        <dbReference type="ChEBI" id="CHEBI:61560"/>
        <dbReference type="ChEBI" id="CHEBI:173112"/>
        <dbReference type="EC" id="2.7.7.7"/>
    </reaction>
</comment>
<dbReference type="SUPFAM" id="SSF89550">
    <property type="entry name" value="PHP domain-like"/>
    <property type="match status" value="1"/>
</dbReference>
<dbReference type="InterPro" id="IPR004805">
    <property type="entry name" value="DnaE2/DnaE/PolC"/>
</dbReference>
<dbReference type="InterPro" id="IPR040982">
    <property type="entry name" value="DNA_pol3_finger"/>
</dbReference>
<dbReference type="Pfam" id="PF17657">
    <property type="entry name" value="DNA_pol3_finger"/>
    <property type="match status" value="1"/>
</dbReference>
<dbReference type="InterPro" id="IPR003141">
    <property type="entry name" value="Pol/His_phosphatase_N"/>
</dbReference>
<dbReference type="Gene3D" id="3.20.20.140">
    <property type="entry name" value="Metal-dependent hydrolases"/>
    <property type="match status" value="2"/>
</dbReference>
<name>A0ABW0I4K8_9BACT</name>
<evidence type="ECO:0000313" key="9">
    <source>
        <dbReference type="Proteomes" id="UP001596106"/>
    </source>
</evidence>
<sequence>MYLNVHSYYSMRYGALPPKRLAELAVASGVTALALTDINTVSGVFEFVKACRKAEIRPVVGVEFRNHLEVVYVCLARNPDGFAEINQHLSGGLLTGRAFPWRAPVFQHAYVIYPLHRLNQLGELAEHERVGVSSSEISQLWRYRRKLKPQQVVILQPMTYATKREFNYHKLLRAIAHNCLLSKLGEHETVREKAYWLTPDQLETVFRDWPDLIRNTRNLLATCSFEFDFTTFKNRKLYTPSKEDDMALLRKLADDGLRDRYAKGDLVRARQRVETELTIIAQLDFSAYFLITRDIIIHAHSRGYHHVGRGSGANSVVAYCLGISDVDPVELDLYFERFINPSRKSPPDFDIDFSWDERSEIIDYIFKKWGRHHVCLMANYVTFQEKAAYRELGKVFGLPKPEIDALVANPAAFAEGTYTQYIVRYAPELEEFPNYLSIHAGGILISEQPLYYYTALQMPPKGFPLGQFDMYVAEDIGFAKWDILSQRGLGHIKEAVELVRENRQMTIDIHCIQAFKQDEKIRRQLQSHETMGCFYIESPAMRQLIWKLGCADYPTLVAASSIIRPGVASSGMMSEYIRRHHNPDNYVPVHPKMQELMQDTYGLMIYQEDVLKVAHQFAGLPMADADLLRRAMSGKSRSKDEFARIVESFFRNCKALGYAQNVTDEVWRQMVSFAGYSFSKAHSASYAVESYQSLFLKTYFPLEFAVAVINNFGGFYRTEFYVHEARRWGARIEAPDIHHSRYRTRIEGTTIWLGLVHVKGLEKNVAQELLRQRSQQPFTDLEDFTRRVPAGLEQLIILIRVGAFRSFGATKKELLWMAHALVNRYGQHEAVMDLFEWPDVRWTLPALWQDELEDAYDEIELLGFPLRSPFELLAGEVRGIRARELFQYEGRTVCLTGYLITYKRITARNGKPMAFGYFMDVEGHYFDTTHFPAVFEQYPFRGPGMYRIEGKVVVEFGFPSLEARCLEKLPVKPDPRGASTPGGSE</sequence>
<keyword evidence="5" id="KW-0239">DNA-directed DNA polymerase</keyword>
<reference evidence="9" key="1">
    <citation type="journal article" date="2019" name="Int. J. Syst. Evol. Microbiol.">
        <title>The Global Catalogue of Microorganisms (GCM) 10K type strain sequencing project: providing services to taxonomists for standard genome sequencing and annotation.</title>
        <authorList>
            <consortium name="The Broad Institute Genomics Platform"/>
            <consortium name="The Broad Institute Genome Sequencing Center for Infectious Disease"/>
            <person name="Wu L."/>
            <person name="Ma J."/>
        </authorList>
    </citation>
    <scope>NUCLEOTIDE SEQUENCE [LARGE SCALE GENOMIC DNA]</scope>
    <source>
        <strain evidence="9">CCUG 55250</strain>
    </source>
</reference>
<dbReference type="Gene3D" id="1.10.150.870">
    <property type="match status" value="1"/>
</dbReference>
<dbReference type="SUPFAM" id="SSF160975">
    <property type="entry name" value="AF1531-like"/>
    <property type="match status" value="1"/>
</dbReference>
<dbReference type="InterPro" id="IPR016195">
    <property type="entry name" value="Pol/histidinol_Pase-like"/>
</dbReference>
<dbReference type="InterPro" id="IPR004013">
    <property type="entry name" value="PHP_dom"/>
</dbReference>
<keyword evidence="9" id="KW-1185">Reference proteome</keyword>
<dbReference type="Pfam" id="PF07733">
    <property type="entry name" value="DNA_pol3_alpha"/>
    <property type="match status" value="1"/>
</dbReference>
<dbReference type="InterPro" id="IPR011708">
    <property type="entry name" value="DNA_pol3_alpha_NTPase_dom"/>
</dbReference>
<keyword evidence="2 8" id="KW-0808">Transferase</keyword>
<evidence type="ECO:0000256" key="6">
    <source>
        <dbReference type="ARBA" id="ARBA00049244"/>
    </source>
</evidence>
<evidence type="ECO:0000256" key="5">
    <source>
        <dbReference type="ARBA" id="ARBA00022932"/>
    </source>
</evidence>
<dbReference type="EC" id="2.7.7.7" evidence="1"/>
<evidence type="ECO:0000256" key="4">
    <source>
        <dbReference type="ARBA" id="ARBA00022705"/>
    </source>
</evidence>
<evidence type="ECO:0000313" key="8">
    <source>
        <dbReference type="EMBL" id="MFC5408253.1"/>
    </source>
</evidence>
<dbReference type="Pfam" id="PF02811">
    <property type="entry name" value="PHP"/>
    <property type="match status" value="1"/>
</dbReference>
<evidence type="ECO:0000256" key="1">
    <source>
        <dbReference type="ARBA" id="ARBA00012417"/>
    </source>
</evidence>
<evidence type="ECO:0000256" key="3">
    <source>
        <dbReference type="ARBA" id="ARBA00022695"/>
    </source>
</evidence>
<dbReference type="InterPro" id="IPR029460">
    <property type="entry name" value="DNAPol_HHH"/>
</dbReference>
<dbReference type="NCBIfam" id="TIGR00594">
    <property type="entry name" value="polc"/>
    <property type="match status" value="1"/>
</dbReference>
<dbReference type="GO" id="GO:0003887">
    <property type="term" value="F:DNA-directed DNA polymerase activity"/>
    <property type="evidence" value="ECO:0007669"/>
    <property type="project" value="UniProtKB-EC"/>
</dbReference>
<dbReference type="CDD" id="cd07431">
    <property type="entry name" value="PHP_PolIIIA"/>
    <property type="match status" value="1"/>
</dbReference>
<evidence type="ECO:0000256" key="2">
    <source>
        <dbReference type="ARBA" id="ARBA00022679"/>
    </source>
</evidence>
<feature type="domain" description="Polymerase/histidinol phosphatase N-terminal" evidence="7">
    <location>
        <begin position="1"/>
        <end position="68"/>
    </location>
</feature>
<proteinExistence type="predicted"/>
<gene>
    <name evidence="8" type="ORF">ACFPMF_02955</name>
</gene>
<dbReference type="PANTHER" id="PTHR32294">
    <property type="entry name" value="DNA POLYMERASE III SUBUNIT ALPHA"/>
    <property type="match status" value="1"/>
</dbReference>
<dbReference type="Pfam" id="PF14579">
    <property type="entry name" value="HHH_6"/>
    <property type="match status" value="1"/>
</dbReference>